<feature type="compositionally biased region" description="Polar residues" evidence="4">
    <location>
        <begin position="23"/>
        <end position="41"/>
    </location>
</feature>
<dbReference type="GeneID" id="25738827"/>
<dbReference type="PROSITE" id="PS50889">
    <property type="entry name" value="S4"/>
    <property type="match status" value="1"/>
</dbReference>
<feature type="compositionally biased region" description="Gly residues" evidence="4">
    <location>
        <begin position="332"/>
        <end position="343"/>
    </location>
</feature>
<dbReference type="GO" id="GO:0008168">
    <property type="term" value="F:methyltransferase activity"/>
    <property type="evidence" value="ECO:0007669"/>
    <property type="project" value="InterPro"/>
</dbReference>
<dbReference type="InterPro" id="IPR036986">
    <property type="entry name" value="S4_RNA-bd_sf"/>
</dbReference>
<organism evidence="6 7">
    <name type="scientific">Monoraphidium neglectum</name>
    <dbReference type="NCBI Taxonomy" id="145388"/>
    <lineage>
        <taxon>Eukaryota</taxon>
        <taxon>Viridiplantae</taxon>
        <taxon>Chlorophyta</taxon>
        <taxon>core chlorophytes</taxon>
        <taxon>Chlorophyceae</taxon>
        <taxon>CS clade</taxon>
        <taxon>Sphaeropleales</taxon>
        <taxon>Selenastraceae</taxon>
        <taxon>Monoraphidium</taxon>
    </lineage>
</organism>
<evidence type="ECO:0000256" key="3">
    <source>
        <dbReference type="PROSITE-ProRule" id="PRU00182"/>
    </source>
</evidence>
<dbReference type="InterPro" id="IPR004538">
    <property type="entry name" value="Hemolysin_A/TlyA"/>
</dbReference>
<dbReference type="AlphaFoldDB" id="A0A0D2MN59"/>
<dbReference type="InterPro" id="IPR047048">
    <property type="entry name" value="TlyA"/>
</dbReference>
<dbReference type="CDD" id="cd00165">
    <property type="entry name" value="S4"/>
    <property type="match status" value="1"/>
</dbReference>
<evidence type="ECO:0000259" key="5">
    <source>
        <dbReference type="SMART" id="SM00363"/>
    </source>
</evidence>
<dbReference type="RefSeq" id="XP_013901026.1">
    <property type="nucleotide sequence ID" value="XM_014045572.1"/>
</dbReference>
<dbReference type="OrthoDB" id="449109at2759"/>
<keyword evidence="1 3" id="KW-0694">RNA-binding</keyword>
<dbReference type="SMART" id="SM00363">
    <property type="entry name" value="S4"/>
    <property type="match status" value="1"/>
</dbReference>
<name>A0A0D2MN59_9CHLO</name>
<feature type="region of interest" description="Disordered" evidence="4">
    <location>
        <begin position="23"/>
        <end position="53"/>
    </location>
</feature>
<dbReference type="PANTHER" id="PTHR32319">
    <property type="entry name" value="BACTERIAL HEMOLYSIN-LIKE PROTEIN"/>
    <property type="match status" value="1"/>
</dbReference>
<dbReference type="Pfam" id="PF01728">
    <property type="entry name" value="FtsJ"/>
    <property type="match status" value="1"/>
</dbReference>
<dbReference type="STRING" id="145388.A0A0D2MN59"/>
<evidence type="ECO:0000256" key="4">
    <source>
        <dbReference type="SAM" id="MobiDB-lite"/>
    </source>
</evidence>
<dbReference type="SUPFAM" id="SSF53335">
    <property type="entry name" value="S-adenosyl-L-methionine-dependent methyltransferases"/>
    <property type="match status" value="1"/>
</dbReference>
<dbReference type="KEGG" id="mng:MNEG_5950"/>
<evidence type="ECO:0000256" key="1">
    <source>
        <dbReference type="ARBA" id="ARBA00022884"/>
    </source>
</evidence>
<evidence type="ECO:0000313" key="7">
    <source>
        <dbReference type="Proteomes" id="UP000054498"/>
    </source>
</evidence>
<dbReference type="SUPFAM" id="SSF55174">
    <property type="entry name" value="Alpha-L RNA-binding motif"/>
    <property type="match status" value="1"/>
</dbReference>
<dbReference type="GO" id="GO:0032259">
    <property type="term" value="P:methylation"/>
    <property type="evidence" value="ECO:0007669"/>
    <property type="project" value="InterPro"/>
</dbReference>
<dbReference type="PANTHER" id="PTHR32319:SF0">
    <property type="entry name" value="BACTERIAL HEMOLYSIN-LIKE PROTEIN"/>
    <property type="match status" value="1"/>
</dbReference>
<dbReference type="NCBIfam" id="TIGR00478">
    <property type="entry name" value="tly"/>
    <property type="match status" value="1"/>
</dbReference>
<dbReference type="Proteomes" id="UP000054498">
    <property type="component" value="Unassembled WGS sequence"/>
</dbReference>
<dbReference type="InterPro" id="IPR002877">
    <property type="entry name" value="RNA_MeTrfase_FtsJ_dom"/>
</dbReference>
<keyword evidence="7" id="KW-1185">Reference proteome</keyword>
<dbReference type="Gene3D" id="3.10.290.10">
    <property type="entry name" value="RNA-binding S4 domain"/>
    <property type="match status" value="1"/>
</dbReference>
<reference evidence="6 7" key="1">
    <citation type="journal article" date="2013" name="BMC Genomics">
        <title>Reconstruction of the lipid metabolism for the microalga Monoraphidium neglectum from its genome sequence reveals characteristics suitable for biofuel production.</title>
        <authorList>
            <person name="Bogen C."/>
            <person name="Al-Dilaimi A."/>
            <person name="Albersmeier A."/>
            <person name="Wichmann J."/>
            <person name="Grundmann M."/>
            <person name="Rupp O."/>
            <person name="Lauersen K.J."/>
            <person name="Blifernez-Klassen O."/>
            <person name="Kalinowski J."/>
            <person name="Goesmann A."/>
            <person name="Mussgnug J.H."/>
            <person name="Kruse O."/>
        </authorList>
    </citation>
    <scope>NUCLEOTIDE SEQUENCE [LARGE SCALE GENOMIC DNA]</scope>
    <source>
        <strain evidence="6 7">SAG 48.87</strain>
    </source>
</reference>
<dbReference type="CDD" id="cd02440">
    <property type="entry name" value="AdoMet_MTases"/>
    <property type="match status" value="1"/>
</dbReference>
<dbReference type="EMBL" id="KK101144">
    <property type="protein sequence ID" value="KIZ02007.1"/>
    <property type="molecule type" value="Genomic_DNA"/>
</dbReference>
<accession>A0A0D2MN59</accession>
<gene>
    <name evidence="6" type="ORF">MNEG_5950</name>
</gene>
<evidence type="ECO:0000256" key="2">
    <source>
        <dbReference type="ARBA" id="ARBA00029460"/>
    </source>
</evidence>
<feature type="compositionally biased region" description="Low complexity" evidence="4">
    <location>
        <begin position="42"/>
        <end position="53"/>
    </location>
</feature>
<sequence length="354" mass="37127">MSAGSRGVAAWSRSMPVCCAAQQHTAGEASTSGRDSTGSSAGKQTGRQLLQQQGRAKKQRLDDYCLALHPEHSKNLIQSWIVQGKVLVNDRVVTKAGTPVPKDATVRINAEQPKYVCRAGHKLEAALEHFGVDVTGLTALDAGLSTGGFTDCLLQRGIARVYGVDVGYGQVMGSIAQEPRVTVMERTNLRHLKPEDLPTRVDLVTLDLSFISVLKVLPAVVGVMRPEGAQMVVLIKPQFEAGRGAVSAGGVVRDPKVHAEVIERITRGISAYNLQPRGVMESPLKGDKGGNTEFLAHFVHDPASGPLRLVPVDAASVVAVGEGGDDEQEQEGMGGVAGSGGAGSSISSGKATLV</sequence>
<feature type="region of interest" description="Disordered" evidence="4">
    <location>
        <begin position="322"/>
        <end position="354"/>
    </location>
</feature>
<feature type="domain" description="RNA-binding S4" evidence="5">
    <location>
        <begin position="59"/>
        <end position="124"/>
    </location>
</feature>
<comment type="similarity">
    <text evidence="2">Belongs to the TlyA family.</text>
</comment>
<dbReference type="Pfam" id="PF01479">
    <property type="entry name" value="S4"/>
    <property type="match status" value="1"/>
</dbReference>
<dbReference type="InterPro" id="IPR029063">
    <property type="entry name" value="SAM-dependent_MTases_sf"/>
</dbReference>
<dbReference type="GO" id="GO:0003723">
    <property type="term" value="F:RNA binding"/>
    <property type="evidence" value="ECO:0007669"/>
    <property type="project" value="UniProtKB-KW"/>
</dbReference>
<dbReference type="InterPro" id="IPR002942">
    <property type="entry name" value="S4_RNA-bd"/>
</dbReference>
<dbReference type="Gene3D" id="3.40.50.150">
    <property type="entry name" value="Vaccinia Virus protein VP39"/>
    <property type="match status" value="1"/>
</dbReference>
<evidence type="ECO:0000313" key="6">
    <source>
        <dbReference type="EMBL" id="KIZ02007.1"/>
    </source>
</evidence>
<feature type="compositionally biased region" description="Low complexity" evidence="4">
    <location>
        <begin position="344"/>
        <end position="354"/>
    </location>
</feature>
<proteinExistence type="inferred from homology"/>
<protein>
    <submittedName>
        <fullName evidence="6">Uncharacterized protein yqxC</fullName>
    </submittedName>
</protein>